<proteinExistence type="predicted"/>
<dbReference type="AlphaFoldDB" id="A0AAD7SZI9"/>
<reference evidence="9" key="1">
    <citation type="journal article" date="2023" name="Science">
        <title>Genome structures resolve the early diversification of teleost fishes.</title>
        <authorList>
            <person name="Parey E."/>
            <person name="Louis A."/>
            <person name="Montfort J."/>
            <person name="Bouchez O."/>
            <person name="Roques C."/>
            <person name="Iampietro C."/>
            <person name="Lluch J."/>
            <person name="Castinel A."/>
            <person name="Donnadieu C."/>
            <person name="Desvignes T."/>
            <person name="Floi Bucao C."/>
            <person name="Jouanno E."/>
            <person name="Wen M."/>
            <person name="Mejri S."/>
            <person name="Dirks R."/>
            <person name="Jansen H."/>
            <person name="Henkel C."/>
            <person name="Chen W.J."/>
            <person name="Zahm M."/>
            <person name="Cabau C."/>
            <person name="Klopp C."/>
            <person name="Thompson A.W."/>
            <person name="Robinson-Rechavi M."/>
            <person name="Braasch I."/>
            <person name="Lecointre G."/>
            <person name="Bobe J."/>
            <person name="Postlethwait J.H."/>
            <person name="Berthelot C."/>
            <person name="Roest Crollius H."/>
            <person name="Guiguen Y."/>
        </authorList>
    </citation>
    <scope>NUCLEOTIDE SEQUENCE</scope>
    <source>
        <strain evidence="9">NC1722</strain>
    </source>
</reference>
<sequence length="630" mass="68165">MGPFQEYQEHKASEKESARSRIPRLVLRPYRPKQEGAQLSDSPCSEEEGRVCNLTSGRSKRTISTNGFCSDDTGCPSSQSASPSGSENSPIGSPSPGELKIKVKRVRVNVMAEWSAPPSRHKKEQRSSKQPKGSEVDFSSSSSTGSIKTRETAIRAGKKASFSPSRGAHVRSSRMAQKPAGSPAALWDKEVYALYRTPPSSNSSSNSGSSPTTRRFSSGRYHSCGDNHGIKPPNPEKYLTPLQQKEVAIRHLKSKLKESESSVCEREAEVEELKAQLGRMREDWIEEECHRVEAQLALKEARREIKQLRQVVETMKNSLMEKDKGIQKYFVDINIQNKKLESLLHSMEMAQGGSLHEGPMLDFLCDSPSGKSLAQLADGPALEDQAAEKMADSSLLLDDEMANRADILEHVLMSTALDSNMSRGPNGLQHNSADTTPAVPASVPPGEGPIAVEDKAVQTDTPDLHALLLQLLKLQSGPIPGPPKLPALQSPDTPATTDKTPSDPPSAILPTAEGLRGPGQWAEPTEGARDSGQWVEPTEGPSFTDEQDFGTPASEAGKPKSTALVGKQHWSNGFMVDLVALAAPMLPTVAWLCSHHRGQGAPVYNMGALLRGCCILGLHSLRQVYLGPAV</sequence>
<feature type="region of interest" description="Disordered" evidence="8">
    <location>
        <begin position="421"/>
        <end position="450"/>
    </location>
</feature>
<evidence type="ECO:0008006" key="11">
    <source>
        <dbReference type="Google" id="ProtNLM"/>
    </source>
</evidence>
<evidence type="ECO:0000256" key="5">
    <source>
        <dbReference type="ARBA" id="ARBA00023054"/>
    </source>
</evidence>
<evidence type="ECO:0000313" key="9">
    <source>
        <dbReference type="EMBL" id="KAJ8411650.1"/>
    </source>
</evidence>
<dbReference type="GO" id="GO:0016020">
    <property type="term" value="C:membrane"/>
    <property type="evidence" value="ECO:0007669"/>
    <property type="project" value="UniProtKB-SubCell"/>
</dbReference>
<evidence type="ECO:0000256" key="3">
    <source>
        <dbReference type="ARBA" id="ARBA00022692"/>
    </source>
</evidence>
<evidence type="ECO:0000256" key="6">
    <source>
        <dbReference type="ARBA" id="ARBA00023136"/>
    </source>
</evidence>
<protein>
    <recommendedName>
        <fullName evidence="11">Syntabulin</fullName>
    </recommendedName>
</protein>
<keyword evidence="2" id="KW-0597">Phosphoprotein</keyword>
<keyword evidence="4" id="KW-1133">Transmembrane helix</keyword>
<dbReference type="GO" id="GO:0005881">
    <property type="term" value="C:cytoplasmic microtubule"/>
    <property type="evidence" value="ECO:0007669"/>
    <property type="project" value="TreeGrafter"/>
</dbReference>
<feature type="compositionally biased region" description="Polar residues" evidence="8">
    <location>
        <begin position="490"/>
        <end position="499"/>
    </location>
</feature>
<feature type="region of interest" description="Disordered" evidence="8">
    <location>
        <begin position="196"/>
        <end position="236"/>
    </location>
</feature>
<dbReference type="Pfam" id="PF15290">
    <property type="entry name" value="Syntaphilin"/>
    <property type="match status" value="1"/>
</dbReference>
<evidence type="ECO:0000256" key="7">
    <source>
        <dbReference type="SAM" id="Coils"/>
    </source>
</evidence>
<keyword evidence="6" id="KW-0472">Membrane</keyword>
<evidence type="ECO:0000256" key="2">
    <source>
        <dbReference type="ARBA" id="ARBA00022553"/>
    </source>
</evidence>
<organism evidence="9 10">
    <name type="scientific">Aldrovandia affinis</name>
    <dbReference type="NCBI Taxonomy" id="143900"/>
    <lineage>
        <taxon>Eukaryota</taxon>
        <taxon>Metazoa</taxon>
        <taxon>Chordata</taxon>
        <taxon>Craniata</taxon>
        <taxon>Vertebrata</taxon>
        <taxon>Euteleostomi</taxon>
        <taxon>Actinopterygii</taxon>
        <taxon>Neopterygii</taxon>
        <taxon>Teleostei</taxon>
        <taxon>Notacanthiformes</taxon>
        <taxon>Halosauridae</taxon>
        <taxon>Aldrovandia</taxon>
    </lineage>
</organism>
<feature type="compositionally biased region" description="Polar residues" evidence="8">
    <location>
        <begin position="53"/>
        <end position="68"/>
    </location>
</feature>
<dbReference type="PANTHER" id="PTHR16208:SF4">
    <property type="entry name" value="SYNTABULIN"/>
    <property type="match status" value="1"/>
</dbReference>
<feature type="region of interest" description="Disordered" evidence="8">
    <location>
        <begin position="1"/>
        <end position="183"/>
    </location>
</feature>
<feature type="coiled-coil region" evidence="7">
    <location>
        <begin position="291"/>
        <end position="318"/>
    </location>
</feature>
<dbReference type="InterPro" id="IPR028197">
    <property type="entry name" value="Syntaphilin/Syntabulin"/>
</dbReference>
<evidence type="ECO:0000256" key="1">
    <source>
        <dbReference type="ARBA" id="ARBA00004167"/>
    </source>
</evidence>
<gene>
    <name evidence="9" type="ORF">AAFF_G00164580</name>
</gene>
<comment type="caution">
    <text evidence="9">The sequence shown here is derived from an EMBL/GenBank/DDBJ whole genome shotgun (WGS) entry which is preliminary data.</text>
</comment>
<evidence type="ECO:0000256" key="8">
    <source>
        <dbReference type="SAM" id="MobiDB-lite"/>
    </source>
</evidence>
<comment type="subcellular location">
    <subcellularLocation>
        <location evidence="1">Membrane</location>
        <topology evidence="1">Single-pass membrane protein</topology>
    </subcellularLocation>
</comment>
<accession>A0AAD7SZI9</accession>
<dbReference type="GO" id="GO:0060074">
    <property type="term" value="P:synapse maturation"/>
    <property type="evidence" value="ECO:0007669"/>
    <property type="project" value="TreeGrafter"/>
</dbReference>
<feature type="compositionally biased region" description="Low complexity" evidence="8">
    <location>
        <begin position="76"/>
        <end position="90"/>
    </location>
</feature>
<dbReference type="Proteomes" id="UP001221898">
    <property type="component" value="Unassembled WGS sequence"/>
</dbReference>
<name>A0AAD7SZI9_9TELE</name>
<feature type="compositionally biased region" description="Low complexity" evidence="8">
    <location>
        <begin position="196"/>
        <end position="215"/>
    </location>
</feature>
<dbReference type="GO" id="GO:0019896">
    <property type="term" value="P:axonal transport of mitochondrion"/>
    <property type="evidence" value="ECO:0007669"/>
    <property type="project" value="TreeGrafter"/>
</dbReference>
<evidence type="ECO:0000313" key="10">
    <source>
        <dbReference type="Proteomes" id="UP001221898"/>
    </source>
</evidence>
<dbReference type="PANTHER" id="PTHR16208">
    <property type="entry name" value="MICROTUBULE-ASSOCIATED PROTEIN/SYNTAPHILIN"/>
    <property type="match status" value="1"/>
</dbReference>
<feature type="region of interest" description="Disordered" evidence="8">
    <location>
        <begin position="480"/>
        <end position="559"/>
    </location>
</feature>
<keyword evidence="3" id="KW-0812">Transmembrane</keyword>
<feature type="compositionally biased region" description="Polar residues" evidence="8">
    <location>
        <begin position="421"/>
        <end position="435"/>
    </location>
</feature>
<keyword evidence="5 7" id="KW-0175">Coiled coil</keyword>
<keyword evidence="10" id="KW-1185">Reference proteome</keyword>
<dbReference type="EMBL" id="JAINUG010000022">
    <property type="protein sequence ID" value="KAJ8411650.1"/>
    <property type="molecule type" value="Genomic_DNA"/>
</dbReference>
<feature type="compositionally biased region" description="Basic and acidic residues" evidence="8">
    <location>
        <begin position="7"/>
        <end position="19"/>
    </location>
</feature>
<dbReference type="GO" id="GO:1904115">
    <property type="term" value="C:axon cytoplasm"/>
    <property type="evidence" value="ECO:0007669"/>
    <property type="project" value="GOC"/>
</dbReference>
<evidence type="ECO:0000256" key="4">
    <source>
        <dbReference type="ARBA" id="ARBA00022989"/>
    </source>
</evidence>